<dbReference type="PROSITE" id="PS50231">
    <property type="entry name" value="RICIN_B_LECTIN"/>
    <property type="match status" value="1"/>
</dbReference>
<name>A0A366M786_9ACTN</name>
<dbReference type="CDD" id="cd00161">
    <property type="entry name" value="beta-trefoil_Ricin-like"/>
    <property type="match status" value="1"/>
</dbReference>
<reference evidence="2 3" key="1">
    <citation type="submission" date="2018-06" db="EMBL/GenBank/DDBJ databases">
        <title>Sphaerisporangium craniellae sp. nov., isolated from a marine sponge in the South China Sea.</title>
        <authorList>
            <person name="Li L."/>
        </authorList>
    </citation>
    <scope>NUCLEOTIDE SEQUENCE [LARGE SCALE GENOMIC DNA]</scope>
    <source>
        <strain evidence="2 3">LHW63015</strain>
    </source>
</reference>
<evidence type="ECO:0000313" key="2">
    <source>
        <dbReference type="EMBL" id="RBQ21322.1"/>
    </source>
</evidence>
<comment type="caution">
    <text evidence="2">The sequence shown here is derived from an EMBL/GenBank/DDBJ whole genome shotgun (WGS) entry which is preliminary data.</text>
</comment>
<keyword evidence="3" id="KW-1185">Reference proteome</keyword>
<accession>A0A366M786</accession>
<dbReference type="Proteomes" id="UP000253303">
    <property type="component" value="Unassembled WGS sequence"/>
</dbReference>
<organism evidence="2 3">
    <name type="scientific">Spongiactinospora rosea</name>
    <dbReference type="NCBI Taxonomy" id="2248750"/>
    <lineage>
        <taxon>Bacteria</taxon>
        <taxon>Bacillati</taxon>
        <taxon>Actinomycetota</taxon>
        <taxon>Actinomycetes</taxon>
        <taxon>Streptosporangiales</taxon>
        <taxon>Streptosporangiaceae</taxon>
        <taxon>Spongiactinospora</taxon>
    </lineage>
</organism>
<dbReference type="AlphaFoldDB" id="A0A366M786"/>
<gene>
    <name evidence="2" type="ORF">DP939_00945</name>
</gene>
<sequence>MNVHRIPQRPVFLEGTRLMGENHLSVAVRGTAAVLGVLCAAAAALPAAASGKPVPGKPAGGHHYLVAVHSGHVLMAETRGDADRRGVLQAGFGEDATRQWRIVRLASGWGLVNRRTGKCAGVPGRPHGRLLQIACGEDGVADRRAAWEFSDYRAMRDGDPVMLRSRHNGQCMDVYGGSRDEYAVVQHYGCHGDAHQRFRVVNVPGD</sequence>
<dbReference type="InterPro" id="IPR035992">
    <property type="entry name" value="Ricin_B-like_lectins"/>
</dbReference>
<proteinExistence type="predicted"/>
<evidence type="ECO:0000259" key="1">
    <source>
        <dbReference type="Pfam" id="PF14200"/>
    </source>
</evidence>
<dbReference type="Gene3D" id="2.80.10.50">
    <property type="match status" value="1"/>
</dbReference>
<dbReference type="Pfam" id="PF14200">
    <property type="entry name" value="RicinB_lectin_2"/>
    <property type="match status" value="2"/>
</dbReference>
<dbReference type="InterPro" id="IPR000772">
    <property type="entry name" value="Ricin_B_lectin"/>
</dbReference>
<evidence type="ECO:0000313" key="3">
    <source>
        <dbReference type="Proteomes" id="UP000253303"/>
    </source>
</evidence>
<dbReference type="EMBL" id="QMEY01000001">
    <property type="protein sequence ID" value="RBQ21322.1"/>
    <property type="molecule type" value="Genomic_DNA"/>
</dbReference>
<feature type="domain" description="Ricin B lectin" evidence="1">
    <location>
        <begin position="146"/>
        <end position="203"/>
    </location>
</feature>
<feature type="domain" description="Ricin B lectin" evidence="1">
    <location>
        <begin position="60"/>
        <end position="123"/>
    </location>
</feature>
<dbReference type="SUPFAM" id="SSF50370">
    <property type="entry name" value="Ricin B-like lectins"/>
    <property type="match status" value="1"/>
</dbReference>
<protein>
    <recommendedName>
        <fullName evidence="1">Ricin B lectin domain-containing protein</fullName>
    </recommendedName>
</protein>